<evidence type="ECO:0000313" key="2">
    <source>
        <dbReference type="EMBL" id="AWM12499.1"/>
    </source>
</evidence>
<keyword evidence="3" id="KW-1185">Reference proteome</keyword>
<sequence length="238" mass="26092">MKKITLSFLMVFSFAYSFSQIVSCFNATPICGNNVVISNSTNIASPGAVSCLSTTPNPTWFIFKTGTAGDYEFQLSQGDNAPTYNNQDLDYALWEPFTDLPDCSVELYDYPTGNTAINNNLISCSYSASPTENFSLSNAQAGKFYVVLSTNYSNMAGSILLQQTNLGTTGAGTLICDYVIVNLQPENSTFTTNGNVSFSVASTNALTYKWEMSTDLTDWTILNDGEQFLKFQDQTQIR</sequence>
<dbReference type="Proteomes" id="UP000245429">
    <property type="component" value="Chromosome"/>
</dbReference>
<dbReference type="OrthoDB" id="1110367at2"/>
<dbReference type="RefSeq" id="WP_109567908.1">
    <property type="nucleotide sequence ID" value="NZ_CP029463.1"/>
</dbReference>
<dbReference type="AlphaFoldDB" id="A0A2U8QQZ6"/>
<name>A0A2U8QQZ6_9FLAO</name>
<dbReference type="KEGG" id="fse:DI487_00470"/>
<feature type="chain" id="PRO_5015977497" evidence="1">
    <location>
        <begin position="20"/>
        <end position="238"/>
    </location>
</feature>
<reference evidence="2 3" key="1">
    <citation type="submission" date="2018-05" db="EMBL/GenBank/DDBJ databases">
        <title>Flavobacterium sp. MEBiC07310.</title>
        <authorList>
            <person name="Baek K."/>
        </authorList>
    </citation>
    <scope>NUCLEOTIDE SEQUENCE [LARGE SCALE GENOMIC DNA]</scope>
    <source>
        <strain evidence="2 3">MEBiC07310</strain>
    </source>
</reference>
<evidence type="ECO:0000313" key="3">
    <source>
        <dbReference type="Proteomes" id="UP000245429"/>
    </source>
</evidence>
<evidence type="ECO:0000256" key="1">
    <source>
        <dbReference type="SAM" id="SignalP"/>
    </source>
</evidence>
<accession>A0A2U8QQZ6</accession>
<keyword evidence="1" id="KW-0732">Signal</keyword>
<proteinExistence type="predicted"/>
<protein>
    <submittedName>
        <fullName evidence="2">Uncharacterized protein</fullName>
    </submittedName>
</protein>
<dbReference type="EMBL" id="CP029463">
    <property type="protein sequence ID" value="AWM12499.1"/>
    <property type="molecule type" value="Genomic_DNA"/>
</dbReference>
<organism evidence="2 3">
    <name type="scientific">Flavobacterium sediminis</name>
    <dbReference type="NCBI Taxonomy" id="2201181"/>
    <lineage>
        <taxon>Bacteria</taxon>
        <taxon>Pseudomonadati</taxon>
        <taxon>Bacteroidota</taxon>
        <taxon>Flavobacteriia</taxon>
        <taxon>Flavobacteriales</taxon>
        <taxon>Flavobacteriaceae</taxon>
        <taxon>Flavobacterium</taxon>
    </lineage>
</organism>
<feature type="signal peptide" evidence="1">
    <location>
        <begin position="1"/>
        <end position="19"/>
    </location>
</feature>
<gene>
    <name evidence="2" type="ORF">DI487_00470</name>
</gene>